<dbReference type="FunFam" id="1.10.286.20:FF:000001">
    <property type="entry name" value="Elongation factor Ts"/>
    <property type="match status" value="1"/>
</dbReference>
<dbReference type="Gene3D" id="1.10.8.10">
    <property type="entry name" value="DNA helicase RuvA subunit, C-terminal domain"/>
    <property type="match status" value="1"/>
</dbReference>
<evidence type="ECO:0000256" key="7">
    <source>
        <dbReference type="RuleBase" id="RU000642"/>
    </source>
</evidence>
<evidence type="ECO:0000313" key="10">
    <source>
        <dbReference type="EMBL" id="CEQ04346.1"/>
    </source>
</evidence>
<keyword evidence="4 6" id="KW-0648">Protein biosynthesis</keyword>
<dbReference type="Gene3D" id="3.30.479.20">
    <property type="entry name" value="Elongation factor Ts, dimerisation domain"/>
    <property type="match status" value="2"/>
</dbReference>
<dbReference type="Gene3D" id="1.10.286.20">
    <property type="match status" value="1"/>
</dbReference>
<dbReference type="InterPro" id="IPR009060">
    <property type="entry name" value="UBA-like_sf"/>
</dbReference>
<dbReference type="SUPFAM" id="SSF54713">
    <property type="entry name" value="Elongation factor Ts (EF-Ts), dimerisation domain"/>
    <property type="match status" value="2"/>
</dbReference>
<dbReference type="InterPro" id="IPR036402">
    <property type="entry name" value="EF-Ts_dimer_sf"/>
</dbReference>
<dbReference type="PROSITE" id="PS01127">
    <property type="entry name" value="EF_TS_2"/>
    <property type="match status" value="1"/>
</dbReference>
<gene>
    <name evidence="6 10" type="primary">tsf</name>
    <name evidence="10" type="ORF">R28058_20791</name>
</gene>
<evidence type="ECO:0000256" key="3">
    <source>
        <dbReference type="ARBA" id="ARBA00022768"/>
    </source>
</evidence>
<evidence type="ECO:0000256" key="1">
    <source>
        <dbReference type="ARBA" id="ARBA00005532"/>
    </source>
</evidence>
<dbReference type="NCBIfam" id="TIGR00116">
    <property type="entry name" value="tsf"/>
    <property type="match status" value="1"/>
</dbReference>
<dbReference type="PANTHER" id="PTHR11741:SF0">
    <property type="entry name" value="ELONGATION FACTOR TS, MITOCHONDRIAL"/>
    <property type="match status" value="1"/>
</dbReference>
<dbReference type="CDD" id="cd14275">
    <property type="entry name" value="UBA_EF-Ts"/>
    <property type="match status" value="1"/>
</dbReference>
<dbReference type="AlphaFoldDB" id="A0A0C7G906"/>
<evidence type="ECO:0000313" key="11">
    <source>
        <dbReference type="Proteomes" id="UP000049127"/>
    </source>
</evidence>
<keyword evidence="3 6" id="KW-0251">Elongation factor</keyword>
<comment type="subcellular location">
    <subcellularLocation>
        <location evidence="6 8">Cytoplasm</location>
    </subcellularLocation>
</comment>
<evidence type="ECO:0000256" key="6">
    <source>
        <dbReference type="HAMAP-Rule" id="MF_00050"/>
    </source>
</evidence>
<dbReference type="InterPro" id="IPR018101">
    <property type="entry name" value="Transl_elong_Ts_CS"/>
</dbReference>
<reference evidence="10 11" key="1">
    <citation type="submission" date="2015-01" db="EMBL/GenBank/DDBJ databases">
        <authorList>
            <person name="Aslett A.Martin."/>
            <person name="De Silva Nishadi"/>
        </authorList>
    </citation>
    <scope>NUCLEOTIDE SEQUENCE [LARGE SCALE GENOMIC DNA]</scope>
    <source>
        <strain evidence="10 11">R28058</strain>
    </source>
</reference>
<comment type="function">
    <text evidence="5 6 7">Associates with the EF-Tu.GDP complex and induces the exchange of GDP to GTP. It remains bound to the aminoacyl-tRNA.EF-Tu.GTP complex up to the GTP hydrolysis stage on the ribosome.</text>
</comment>
<dbReference type="GO" id="GO:0005737">
    <property type="term" value="C:cytoplasm"/>
    <property type="evidence" value="ECO:0007669"/>
    <property type="project" value="UniProtKB-SubCell"/>
</dbReference>
<dbReference type="RefSeq" id="WP_055342322.1">
    <property type="nucleotide sequence ID" value="NZ_CDNI01000003.1"/>
</dbReference>
<dbReference type="PROSITE" id="PS01126">
    <property type="entry name" value="EF_TS_1"/>
    <property type="match status" value="1"/>
</dbReference>
<dbReference type="FunFam" id="1.10.8.10:FF:000001">
    <property type="entry name" value="Elongation factor Ts"/>
    <property type="match status" value="1"/>
</dbReference>
<dbReference type="OrthoDB" id="9808348at2"/>
<dbReference type="Proteomes" id="UP000049127">
    <property type="component" value="Unassembled WGS sequence"/>
</dbReference>
<dbReference type="GO" id="GO:0003746">
    <property type="term" value="F:translation elongation factor activity"/>
    <property type="evidence" value="ECO:0007669"/>
    <property type="project" value="UniProtKB-UniRule"/>
</dbReference>
<organism evidence="10 11">
    <name type="scientific">Paraclostridium sordellii</name>
    <name type="common">Clostridium sordellii</name>
    <dbReference type="NCBI Taxonomy" id="1505"/>
    <lineage>
        <taxon>Bacteria</taxon>
        <taxon>Bacillati</taxon>
        <taxon>Bacillota</taxon>
        <taxon>Clostridia</taxon>
        <taxon>Peptostreptococcales</taxon>
        <taxon>Peptostreptococcaceae</taxon>
        <taxon>Paraclostridium</taxon>
    </lineage>
</organism>
<feature type="region of interest" description="Involved in Mg(2+) ion dislocation from EF-Tu" evidence="6">
    <location>
        <begin position="81"/>
        <end position="84"/>
    </location>
</feature>
<dbReference type="InterPro" id="IPR001816">
    <property type="entry name" value="Transl_elong_EFTs/EF1B"/>
</dbReference>
<dbReference type="InterPro" id="IPR014039">
    <property type="entry name" value="Transl_elong_EFTs/EF1B_dimer"/>
</dbReference>
<keyword evidence="6" id="KW-0963">Cytoplasm</keyword>
<evidence type="ECO:0000256" key="2">
    <source>
        <dbReference type="ARBA" id="ARBA00016956"/>
    </source>
</evidence>
<dbReference type="HAMAP" id="MF_00050">
    <property type="entry name" value="EF_Ts"/>
    <property type="match status" value="1"/>
</dbReference>
<dbReference type="EMBL" id="CEKZ01000003">
    <property type="protein sequence ID" value="CEQ04346.1"/>
    <property type="molecule type" value="Genomic_DNA"/>
</dbReference>
<evidence type="ECO:0000256" key="5">
    <source>
        <dbReference type="ARBA" id="ARBA00025453"/>
    </source>
</evidence>
<dbReference type="SUPFAM" id="SSF46934">
    <property type="entry name" value="UBA-like"/>
    <property type="match status" value="1"/>
</dbReference>
<evidence type="ECO:0000259" key="9">
    <source>
        <dbReference type="Pfam" id="PF00889"/>
    </source>
</evidence>
<dbReference type="PANTHER" id="PTHR11741">
    <property type="entry name" value="ELONGATION FACTOR TS"/>
    <property type="match status" value="1"/>
</dbReference>
<accession>A0A0C7G906</accession>
<proteinExistence type="inferred from homology"/>
<sequence>MAITAQMVKELRETTGAGMMDCKKALQEAEGNMERAIDLLREKGLSKAAKKSDRIAAEGLVAIEINSDNTVGTIVEINSETDFVAKNEDFKTFVKDVAEMALATEKEDVAGLLTEAHREGVLSEVLNNRIATIGEKLDIRRFAKISTDGQVAGYIHGGGKIGVLVELETEARDAEVLSMGRDIAMQVAAMNPKYVSKDDVDPEYIAHETEILTQQALNEGKPANIVEKMIKGRLEKQLKEVCLVEQAFVKNPDLTIKQLVADVAKKVGSDIKVARVVRFEVGEGIEKKEENFAEEVAKQLK</sequence>
<protein>
    <recommendedName>
        <fullName evidence="2 6">Elongation factor Ts</fullName>
        <shortName evidence="6">EF-Ts</shortName>
    </recommendedName>
</protein>
<evidence type="ECO:0000256" key="8">
    <source>
        <dbReference type="RuleBase" id="RU000643"/>
    </source>
</evidence>
<evidence type="ECO:0000256" key="4">
    <source>
        <dbReference type="ARBA" id="ARBA00022917"/>
    </source>
</evidence>
<name>A0A0C7G906_PARSO</name>
<comment type="similarity">
    <text evidence="1 6 7">Belongs to the EF-Ts family.</text>
</comment>
<dbReference type="Pfam" id="PF00889">
    <property type="entry name" value="EF_TS"/>
    <property type="match status" value="1"/>
</dbReference>
<feature type="domain" description="Translation elongation factor EFTs/EF1B dimerisation" evidence="9">
    <location>
        <begin position="72"/>
        <end position="283"/>
    </location>
</feature>